<reference evidence="1 2" key="1">
    <citation type="journal article" date="2014" name="Curr. Biol.">
        <title>The genome of the clonal raider ant Cerapachys biroi.</title>
        <authorList>
            <person name="Oxley P.R."/>
            <person name="Ji L."/>
            <person name="Fetter-Pruneda I."/>
            <person name="McKenzie S.K."/>
            <person name="Li C."/>
            <person name="Hu H."/>
            <person name="Zhang G."/>
            <person name="Kronauer D.J."/>
        </authorList>
    </citation>
    <scope>NUCLEOTIDE SEQUENCE [LARGE SCALE GENOMIC DNA]</scope>
</reference>
<dbReference type="Proteomes" id="UP000053097">
    <property type="component" value="Unassembled WGS sequence"/>
</dbReference>
<dbReference type="EMBL" id="KK107238">
    <property type="protein sequence ID" value="EZA54820.1"/>
    <property type="molecule type" value="Genomic_DNA"/>
</dbReference>
<evidence type="ECO:0000313" key="2">
    <source>
        <dbReference type="Proteomes" id="UP000053097"/>
    </source>
</evidence>
<gene>
    <name evidence="1" type="ORF">X777_05105</name>
</gene>
<sequence>MRAIKGRDAGLTFRRCGGFLGGVIDVMNEYREEFSLRVAREREREGVGGDGSGTFPRCILKPTIHGAASAARRLSRNTCGSLAAVLRSEIRQGELRHVALLRYIHATLFYLCLNIPKHCAARAPCHSVDLRYIVSPTTLSNIRPPPWTFRGARDRHRQRPLHVYRITGRMLGETTIQL</sequence>
<proteinExistence type="predicted"/>
<evidence type="ECO:0000313" key="1">
    <source>
        <dbReference type="EMBL" id="EZA54820.1"/>
    </source>
</evidence>
<name>A0A026WFC2_OOCBI</name>
<keyword evidence="2" id="KW-1185">Reference proteome</keyword>
<dbReference type="AlphaFoldDB" id="A0A026WFC2"/>
<organism evidence="1 2">
    <name type="scientific">Ooceraea biroi</name>
    <name type="common">Clonal raider ant</name>
    <name type="synonym">Cerapachys biroi</name>
    <dbReference type="NCBI Taxonomy" id="2015173"/>
    <lineage>
        <taxon>Eukaryota</taxon>
        <taxon>Metazoa</taxon>
        <taxon>Ecdysozoa</taxon>
        <taxon>Arthropoda</taxon>
        <taxon>Hexapoda</taxon>
        <taxon>Insecta</taxon>
        <taxon>Pterygota</taxon>
        <taxon>Neoptera</taxon>
        <taxon>Endopterygota</taxon>
        <taxon>Hymenoptera</taxon>
        <taxon>Apocrita</taxon>
        <taxon>Aculeata</taxon>
        <taxon>Formicoidea</taxon>
        <taxon>Formicidae</taxon>
        <taxon>Dorylinae</taxon>
        <taxon>Ooceraea</taxon>
    </lineage>
</organism>
<accession>A0A026WFC2</accession>
<protein>
    <submittedName>
        <fullName evidence="1">Uncharacterized protein</fullName>
    </submittedName>
</protein>